<dbReference type="AlphaFoldDB" id="A0A0C2VWS6"/>
<dbReference type="PATRIC" id="fig|135826.4.peg.307"/>
<evidence type="ECO:0000313" key="3">
    <source>
        <dbReference type="EMBL" id="KIL53327.1"/>
    </source>
</evidence>
<dbReference type="STRING" id="135826.KP77_03030"/>
<feature type="compositionally biased region" description="Low complexity" evidence="1">
    <location>
        <begin position="402"/>
        <end position="423"/>
    </location>
</feature>
<feature type="compositionally biased region" description="Basic and acidic residues" evidence="1">
    <location>
        <begin position="466"/>
        <end position="484"/>
    </location>
</feature>
<evidence type="ECO:0000256" key="2">
    <source>
        <dbReference type="SAM" id="SignalP"/>
    </source>
</evidence>
<dbReference type="EMBL" id="JXRQ01000008">
    <property type="protein sequence ID" value="KIL53327.1"/>
    <property type="molecule type" value="Genomic_DNA"/>
</dbReference>
<name>A0A0C2VWS6_9BACL</name>
<gene>
    <name evidence="3" type="ORF">KP77_03030</name>
</gene>
<feature type="signal peptide" evidence="2">
    <location>
        <begin position="1"/>
        <end position="22"/>
    </location>
</feature>
<dbReference type="Proteomes" id="UP000031950">
    <property type="component" value="Unassembled WGS sequence"/>
</dbReference>
<keyword evidence="4" id="KW-1185">Reference proteome</keyword>
<organism evidence="3 4">
    <name type="scientific">Jeotgalibacillus alimentarius</name>
    <dbReference type="NCBI Taxonomy" id="135826"/>
    <lineage>
        <taxon>Bacteria</taxon>
        <taxon>Bacillati</taxon>
        <taxon>Bacillota</taxon>
        <taxon>Bacilli</taxon>
        <taxon>Bacillales</taxon>
        <taxon>Caryophanaceae</taxon>
        <taxon>Jeotgalibacillus</taxon>
    </lineage>
</organism>
<feature type="region of interest" description="Disordered" evidence="1">
    <location>
        <begin position="381"/>
        <end position="484"/>
    </location>
</feature>
<comment type="caution">
    <text evidence="3">The sequence shown here is derived from an EMBL/GenBank/DDBJ whole genome shotgun (WGS) entry which is preliminary data.</text>
</comment>
<proteinExistence type="predicted"/>
<sequence>MALKMLAVMLLSFVIIAGATQAGPALLPGTTSGEEVFTEGTMIGRTNVAGLTTEEAEAAVTEDILNWKQQSDLTVGYGDEQSVLSPELIEFFPSEAVQTAESGVANPVPLNVKMGDVMTLLSRDFGLPESDVLDPAKVQREIESRIAYLQTAEDDPIELESLLSSGTGETLIAEAAGTFTVTAGQQNFLFTHESVTLAPGQYYSVLNLSNQVIESVEDYEITDEELSKIATVVHTAVLDTPLTIAERHISTRLPEYATEGKEARVTSSSGNDYKVMNATQSEFTISAESIQGTLYVRITGPEQPFTYQAEISETDVLPFRTVRQYSPFVADGAVEVTENGVEGQLIPVERVTFDADSYELEREFLYEDFYPPVHRVEVSSLETPEQLAEDDQSEGDSNSDANGDQSSNGTDSNNNGENNAGNSSDEDNSGGSGLTGNSDSGGNAEGDNSEGNSSSGTSGSDNDGQSGRKENDPSDTEKGEQNPK</sequence>
<evidence type="ECO:0000256" key="1">
    <source>
        <dbReference type="SAM" id="MobiDB-lite"/>
    </source>
</evidence>
<dbReference type="InterPro" id="IPR007391">
    <property type="entry name" value="Vancomycin_resist_VanW"/>
</dbReference>
<feature type="chain" id="PRO_5039585739" description="G5 domain-containing protein" evidence="2">
    <location>
        <begin position="23"/>
        <end position="484"/>
    </location>
</feature>
<accession>A0A0C2VWS6</accession>
<evidence type="ECO:0008006" key="5">
    <source>
        <dbReference type="Google" id="ProtNLM"/>
    </source>
</evidence>
<evidence type="ECO:0000313" key="4">
    <source>
        <dbReference type="Proteomes" id="UP000031950"/>
    </source>
</evidence>
<dbReference type="Pfam" id="PF04294">
    <property type="entry name" value="VanW"/>
    <property type="match status" value="1"/>
</dbReference>
<reference evidence="3 4" key="1">
    <citation type="submission" date="2015-01" db="EMBL/GenBank/DDBJ databases">
        <title>Genome sequence of Jeotgalibacillus alimentarius.</title>
        <authorList>
            <person name="Goh K.M."/>
            <person name="Chan K.-G."/>
            <person name="Yaakop A.S."/>
            <person name="Ee R."/>
            <person name="Gan H.M."/>
            <person name="Chan C.S."/>
        </authorList>
    </citation>
    <scope>NUCLEOTIDE SEQUENCE [LARGE SCALE GENOMIC DNA]</scope>
    <source>
        <strain evidence="3 4">YKJ-13</strain>
    </source>
</reference>
<protein>
    <recommendedName>
        <fullName evidence="5">G5 domain-containing protein</fullName>
    </recommendedName>
</protein>
<keyword evidence="2" id="KW-0732">Signal</keyword>
<feature type="compositionally biased region" description="Low complexity" evidence="1">
    <location>
        <begin position="440"/>
        <end position="465"/>
    </location>
</feature>